<organism evidence="1 2">
    <name type="scientific">Trametes coccinea (strain BRFM310)</name>
    <name type="common">Pycnoporus coccineus</name>
    <dbReference type="NCBI Taxonomy" id="1353009"/>
    <lineage>
        <taxon>Eukaryota</taxon>
        <taxon>Fungi</taxon>
        <taxon>Dikarya</taxon>
        <taxon>Basidiomycota</taxon>
        <taxon>Agaricomycotina</taxon>
        <taxon>Agaricomycetes</taxon>
        <taxon>Polyporales</taxon>
        <taxon>Polyporaceae</taxon>
        <taxon>Trametes</taxon>
    </lineage>
</organism>
<name>A0A1Y2J3D2_TRAC3</name>
<evidence type="ECO:0000313" key="1">
    <source>
        <dbReference type="EMBL" id="OSD07886.1"/>
    </source>
</evidence>
<accession>A0A1Y2J3D2</accession>
<dbReference type="EMBL" id="KZ084087">
    <property type="protein sequence ID" value="OSD07886.1"/>
    <property type="molecule type" value="Genomic_DNA"/>
</dbReference>
<gene>
    <name evidence="1" type="ORF">PYCCODRAFT_1357648</name>
</gene>
<evidence type="ECO:0000313" key="2">
    <source>
        <dbReference type="Proteomes" id="UP000193067"/>
    </source>
</evidence>
<proteinExistence type="predicted"/>
<dbReference type="AlphaFoldDB" id="A0A1Y2J3D2"/>
<dbReference type="OrthoDB" id="2787271at2759"/>
<reference evidence="1 2" key="1">
    <citation type="journal article" date="2015" name="Biotechnol. Biofuels">
        <title>Enhanced degradation of softwood versus hardwood by the white-rot fungus Pycnoporus coccineus.</title>
        <authorList>
            <person name="Couturier M."/>
            <person name="Navarro D."/>
            <person name="Chevret D."/>
            <person name="Henrissat B."/>
            <person name="Piumi F."/>
            <person name="Ruiz-Duenas F.J."/>
            <person name="Martinez A.T."/>
            <person name="Grigoriev I.V."/>
            <person name="Riley R."/>
            <person name="Lipzen A."/>
            <person name="Berrin J.G."/>
            <person name="Master E.R."/>
            <person name="Rosso M.N."/>
        </authorList>
    </citation>
    <scope>NUCLEOTIDE SEQUENCE [LARGE SCALE GENOMIC DNA]</scope>
    <source>
        <strain evidence="1 2">BRFM310</strain>
    </source>
</reference>
<evidence type="ECO:0008006" key="3">
    <source>
        <dbReference type="Google" id="ProtNLM"/>
    </source>
</evidence>
<keyword evidence="2" id="KW-1185">Reference proteome</keyword>
<dbReference type="Proteomes" id="UP000193067">
    <property type="component" value="Unassembled WGS sequence"/>
</dbReference>
<protein>
    <recommendedName>
        <fullName evidence="3">F-box domain-containing protein</fullName>
    </recommendedName>
</protein>
<sequence>MPHTLFSLNFDVLSDILSHLSPRDATQLALASRAAYALALPRVVSDVTLGGLFHKPGNSAIAQLTAFCNFVLSPAPAWLGAPEARLDALQSLHVMRDAVRVRKDGMWTVDPSAAALLSTVIARARNLQKLTLWGSDALFAAYPNFGLNSSPSIRTLVLGGDIPSLPVLAQAFPRVRTLEFVPGGASCAPDWAIFTANQLNDAMSLGAWPGKLDRVDTGFPILPLACPVRQVDLRNPLVSDTYMLFCAREFLRRARPVVLSASVSADLTEEELCAVLDGEVVAPGLRFLDLVGDRCKGVKEGEAWMTHVANTLSTLQIPILGLSLSVTPSIPPMSIPHTFKWGESPTDEPTAPAEAVDLTKLARTVAEHAPSLQFVSLDLSSAAGAAENEKAWFRVYDGGAKRQVERMSEAEGREVKRKMRAFNRWD</sequence>
<dbReference type="STRING" id="1353009.A0A1Y2J3D2"/>